<feature type="domain" description="OmpA-like" evidence="6">
    <location>
        <begin position="175"/>
        <end position="293"/>
    </location>
</feature>
<dbReference type="Gene3D" id="3.30.1330.60">
    <property type="entry name" value="OmpA-like domain"/>
    <property type="match status" value="1"/>
</dbReference>
<dbReference type="RefSeq" id="WP_160765669.1">
    <property type="nucleotide sequence ID" value="NZ_WUPT01000005.1"/>
</dbReference>
<evidence type="ECO:0000256" key="2">
    <source>
        <dbReference type="ARBA" id="ARBA00023136"/>
    </source>
</evidence>
<dbReference type="PANTHER" id="PTHR30329">
    <property type="entry name" value="STATOR ELEMENT OF FLAGELLAR MOTOR COMPLEX"/>
    <property type="match status" value="1"/>
</dbReference>
<keyword evidence="8" id="KW-1185">Reference proteome</keyword>
<dbReference type="InterPro" id="IPR050330">
    <property type="entry name" value="Bact_OuterMem_StrucFunc"/>
</dbReference>
<dbReference type="PRINTS" id="PR01021">
    <property type="entry name" value="OMPADOMAIN"/>
</dbReference>
<proteinExistence type="predicted"/>
<sequence length="293" mass="31849">MLRVLTTLTFAAAALPAAACPQYDTIVSAVQGQDTAGARVLYEEIVFSAACDDAIREWVGDYLARESFFAARDATDPARKRALLEEALTFEKHWRSYAELGRLSWEARDYPDAARNLQLALNELSEGDQSHAAAPEEIAEVYDLATAAVALAETAVDMPKTRSGQTGGIFQTSFRGFEVEEVSLPITFKYDSTEFDDVGRDYANALVEHIALAAPPAIRLGGHTDPLGSEDYNLALSEARAETVRQLLLSKGYAGQITVEGHGETMLPPAPPGIEPNSPEHFRIARRVAFSAE</sequence>
<dbReference type="Pfam" id="PF00691">
    <property type="entry name" value="OmpA"/>
    <property type="match status" value="1"/>
</dbReference>
<feature type="chain" id="PRO_5028802471" evidence="5">
    <location>
        <begin position="20"/>
        <end position="293"/>
    </location>
</feature>
<dbReference type="CDD" id="cd07185">
    <property type="entry name" value="OmpA_C-like"/>
    <property type="match status" value="1"/>
</dbReference>
<dbReference type="Proteomes" id="UP000480350">
    <property type="component" value="Unassembled WGS sequence"/>
</dbReference>
<comment type="subcellular location">
    <subcellularLocation>
        <location evidence="1">Cell outer membrane</location>
    </subcellularLocation>
</comment>
<gene>
    <name evidence="7" type="ORF">GQ651_18000</name>
</gene>
<comment type="caution">
    <text evidence="7">The sequence shown here is derived from an EMBL/GenBank/DDBJ whole genome shotgun (WGS) entry which is preliminary data.</text>
</comment>
<dbReference type="InterPro" id="IPR006665">
    <property type="entry name" value="OmpA-like"/>
</dbReference>
<dbReference type="SUPFAM" id="SSF103088">
    <property type="entry name" value="OmpA-like"/>
    <property type="match status" value="1"/>
</dbReference>
<keyword evidence="3" id="KW-0998">Cell outer membrane</keyword>
<dbReference type="GO" id="GO:0009279">
    <property type="term" value="C:cell outer membrane"/>
    <property type="evidence" value="ECO:0007669"/>
    <property type="project" value="UniProtKB-SubCell"/>
</dbReference>
<evidence type="ECO:0000313" key="8">
    <source>
        <dbReference type="Proteomes" id="UP000480350"/>
    </source>
</evidence>
<dbReference type="AlphaFoldDB" id="A0A7C9ISF8"/>
<protein>
    <submittedName>
        <fullName evidence="7">OmpA family protein</fullName>
    </submittedName>
</protein>
<accession>A0A7C9ISF8</accession>
<reference evidence="7 8" key="2">
    <citation type="submission" date="2020-03" db="EMBL/GenBank/DDBJ databases">
        <title>Kangsaoukella pontilimi gen. nov., sp. nov., a new member of the family Rhodobacteraceae isolated from a tidal mudflat.</title>
        <authorList>
            <person name="Kim I.S."/>
        </authorList>
    </citation>
    <scope>NUCLEOTIDE SEQUENCE [LARGE SCALE GENOMIC DNA]</scope>
    <source>
        <strain evidence="7 8">GH1-50</strain>
    </source>
</reference>
<evidence type="ECO:0000256" key="1">
    <source>
        <dbReference type="ARBA" id="ARBA00004442"/>
    </source>
</evidence>
<evidence type="ECO:0000256" key="4">
    <source>
        <dbReference type="PROSITE-ProRule" id="PRU00473"/>
    </source>
</evidence>
<keyword evidence="5" id="KW-0732">Signal</keyword>
<evidence type="ECO:0000259" key="6">
    <source>
        <dbReference type="PROSITE" id="PS51123"/>
    </source>
</evidence>
<feature type="signal peptide" evidence="5">
    <location>
        <begin position="1"/>
        <end position="19"/>
    </location>
</feature>
<dbReference type="EMBL" id="WUPT01000005">
    <property type="protein sequence ID" value="MXQ09743.1"/>
    <property type="molecule type" value="Genomic_DNA"/>
</dbReference>
<dbReference type="InterPro" id="IPR036737">
    <property type="entry name" value="OmpA-like_sf"/>
</dbReference>
<name>A0A7C9ISF8_9RHOB</name>
<reference evidence="7 8" key="1">
    <citation type="submission" date="2019-12" db="EMBL/GenBank/DDBJ databases">
        <authorList>
            <person name="Lee S.D."/>
        </authorList>
    </citation>
    <scope>NUCLEOTIDE SEQUENCE [LARGE SCALE GENOMIC DNA]</scope>
    <source>
        <strain evidence="7 8">GH1-50</strain>
    </source>
</reference>
<evidence type="ECO:0000313" key="7">
    <source>
        <dbReference type="EMBL" id="MXQ09743.1"/>
    </source>
</evidence>
<organism evidence="7 8">
    <name type="scientific">Kangsaoukella pontilimi</name>
    <dbReference type="NCBI Taxonomy" id="2691042"/>
    <lineage>
        <taxon>Bacteria</taxon>
        <taxon>Pseudomonadati</taxon>
        <taxon>Pseudomonadota</taxon>
        <taxon>Alphaproteobacteria</taxon>
        <taxon>Rhodobacterales</taxon>
        <taxon>Paracoccaceae</taxon>
        <taxon>Kangsaoukella</taxon>
    </lineage>
</organism>
<evidence type="ECO:0000256" key="3">
    <source>
        <dbReference type="ARBA" id="ARBA00023237"/>
    </source>
</evidence>
<dbReference type="PANTHER" id="PTHR30329:SF21">
    <property type="entry name" value="LIPOPROTEIN YIAD-RELATED"/>
    <property type="match status" value="1"/>
</dbReference>
<dbReference type="InterPro" id="IPR006664">
    <property type="entry name" value="OMP_bac"/>
</dbReference>
<evidence type="ECO:0000256" key="5">
    <source>
        <dbReference type="SAM" id="SignalP"/>
    </source>
</evidence>
<keyword evidence="2 4" id="KW-0472">Membrane</keyword>
<dbReference type="PROSITE" id="PS51123">
    <property type="entry name" value="OMPA_2"/>
    <property type="match status" value="1"/>
</dbReference>